<sequence>MAANAPDFKKHLPPANVAWASEVGDYGSSRSASMNDCDGFMPSQMSEIPTRALQETHNLVELLEAATTAAEKAQVLARSDTANTMITRKGKRKRSSSNLYRDEDGAPPGLKRARVHATATNKSRQYVARGGTLDLNPGLDKQADNAEPSDTNTPGIHSAVALFRRPSEKVPRKYTRLPMSKLFMSLQLSPESFLHLQAEAKSYMLDSAHPERQSCVGNRGKSDTDMVKLRLFNCVRGFLDGGAGERFFGEGAASKRQAGGESQEVARALGEEEVQTDSDLVWPRDGNKLISLVTPLLRRMVTNERQRVYAIETRKGGARGKEDVVEAADGVAAAMQQQDPSISKLPSCHGHDVPGVAASSDCRPYFTATVRPQPRTGPDLTNTSMPLCLPFAWSVDDPPSGGGDPPNDHDRTPHIKHLNVFLKTDRSILGSVRFRHTMEALLIQLSWADLLICIGHLMEQYEHRIRDSLRRASVEIGPDTLRGLAVAATKAQIGDGGHESMSLPDTEFSLGAFPTDALNSSISDTNGLRHVSAALRPEATPRVGKSGSTKPVIRSPQLNDNGTILQYRIEAMRSMGRVVIENDSDWEALKLDVASADWADQTLNAIAILQ</sequence>
<dbReference type="RefSeq" id="XP_056075352.1">
    <property type="nucleotide sequence ID" value="XM_056211879.1"/>
</dbReference>
<keyword evidence="3" id="KW-1185">Reference proteome</keyword>
<dbReference type="GeneID" id="80906607"/>
<evidence type="ECO:0000313" key="2">
    <source>
        <dbReference type="EMBL" id="KAJ4358493.1"/>
    </source>
</evidence>
<dbReference type="OrthoDB" id="5373017at2759"/>
<name>A0A9W9CF71_9PLEO</name>
<protein>
    <submittedName>
        <fullName evidence="2">Uncharacterized protein</fullName>
    </submittedName>
</protein>
<organism evidence="2 3">
    <name type="scientific">Didymosphaeria variabile</name>
    <dbReference type="NCBI Taxonomy" id="1932322"/>
    <lineage>
        <taxon>Eukaryota</taxon>
        <taxon>Fungi</taxon>
        <taxon>Dikarya</taxon>
        <taxon>Ascomycota</taxon>
        <taxon>Pezizomycotina</taxon>
        <taxon>Dothideomycetes</taxon>
        <taxon>Pleosporomycetidae</taxon>
        <taxon>Pleosporales</taxon>
        <taxon>Massarineae</taxon>
        <taxon>Didymosphaeriaceae</taxon>
        <taxon>Didymosphaeria</taxon>
    </lineage>
</organism>
<dbReference type="EMBL" id="JAPEUX010000002">
    <property type="protein sequence ID" value="KAJ4358493.1"/>
    <property type="molecule type" value="Genomic_DNA"/>
</dbReference>
<dbReference type="Proteomes" id="UP001140513">
    <property type="component" value="Unassembled WGS sequence"/>
</dbReference>
<accession>A0A9W9CF71</accession>
<gene>
    <name evidence="2" type="ORF">N0V89_003077</name>
</gene>
<evidence type="ECO:0000256" key="1">
    <source>
        <dbReference type="SAM" id="MobiDB-lite"/>
    </source>
</evidence>
<feature type="region of interest" description="Disordered" evidence="1">
    <location>
        <begin position="130"/>
        <end position="155"/>
    </location>
</feature>
<comment type="caution">
    <text evidence="2">The sequence shown here is derived from an EMBL/GenBank/DDBJ whole genome shotgun (WGS) entry which is preliminary data.</text>
</comment>
<dbReference type="AlphaFoldDB" id="A0A9W9CF71"/>
<reference evidence="2" key="1">
    <citation type="submission" date="2022-10" db="EMBL/GenBank/DDBJ databases">
        <title>Tapping the CABI collections for fungal endophytes: first genome assemblies for Collariella, Neodidymelliopsis, Ascochyta clinopodiicola, Didymella pomorum, Didymosphaeria variabile, Neocosmospora piperis and Neocucurbitaria cava.</title>
        <authorList>
            <person name="Hill R."/>
        </authorList>
    </citation>
    <scope>NUCLEOTIDE SEQUENCE</scope>
    <source>
        <strain evidence="2">IMI 356815</strain>
    </source>
</reference>
<feature type="region of interest" description="Disordered" evidence="1">
    <location>
        <begin position="87"/>
        <end position="111"/>
    </location>
</feature>
<evidence type="ECO:0000313" key="3">
    <source>
        <dbReference type="Proteomes" id="UP001140513"/>
    </source>
</evidence>
<proteinExistence type="predicted"/>